<feature type="repeat" description="PPR" evidence="2">
    <location>
        <begin position="193"/>
        <end position="227"/>
    </location>
</feature>
<dbReference type="NCBIfam" id="TIGR00756">
    <property type="entry name" value="PPR"/>
    <property type="match status" value="3"/>
</dbReference>
<evidence type="ECO:0000313" key="4">
    <source>
        <dbReference type="Proteomes" id="UP000829196"/>
    </source>
</evidence>
<dbReference type="SMR" id="A0A8T3B103"/>
<name>A0A8T3B103_DENNO</name>
<dbReference type="SUPFAM" id="SSF48452">
    <property type="entry name" value="TPR-like"/>
    <property type="match status" value="1"/>
</dbReference>
<dbReference type="Proteomes" id="UP000829196">
    <property type="component" value="Unassembled WGS sequence"/>
</dbReference>
<protein>
    <recommendedName>
        <fullName evidence="5">Pentatricopeptide repeat-containing protein</fullName>
    </recommendedName>
</protein>
<dbReference type="InterPro" id="IPR046848">
    <property type="entry name" value="E_motif"/>
</dbReference>
<dbReference type="Gene3D" id="1.25.40.10">
    <property type="entry name" value="Tetratricopeptide repeat domain"/>
    <property type="match status" value="2"/>
</dbReference>
<gene>
    <name evidence="3" type="ORF">KFK09_016956</name>
</gene>
<keyword evidence="1" id="KW-0677">Repeat</keyword>
<dbReference type="FunFam" id="1.25.40.10:FF:001093">
    <property type="entry name" value="Pentatricopeptide repeat-containing protein At2g34400"/>
    <property type="match status" value="1"/>
</dbReference>
<feature type="repeat" description="PPR" evidence="2">
    <location>
        <begin position="330"/>
        <end position="360"/>
    </location>
</feature>
<organism evidence="3 4">
    <name type="scientific">Dendrobium nobile</name>
    <name type="common">Orchid</name>
    <dbReference type="NCBI Taxonomy" id="94219"/>
    <lineage>
        <taxon>Eukaryota</taxon>
        <taxon>Viridiplantae</taxon>
        <taxon>Streptophyta</taxon>
        <taxon>Embryophyta</taxon>
        <taxon>Tracheophyta</taxon>
        <taxon>Spermatophyta</taxon>
        <taxon>Magnoliopsida</taxon>
        <taxon>Liliopsida</taxon>
        <taxon>Asparagales</taxon>
        <taxon>Orchidaceae</taxon>
        <taxon>Epidendroideae</taxon>
        <taxon>Malaxideae</taxon>
        <taxon>Dendrobiinae</taxon>
        <taxon>Dendrobium</taxon>
    </lineage>
</organism>
<accession>A0A8T3B103</accession>
<dbReference type="GO" id="GO:0009451">
    <property type="term" value="P:RNA modification"/>
    <property type="evidence" value="ECO:0007669"/>
    <property type="project" value="InterPro"/>
</dbReference>
<comment type="caution">
    <text evidence="3">The sequence shown here is derived from an EMBL/GenBank/DDBJ whole genome shotgun (WGS) entry which is preliminary data.</text>
</comment>
<dbReference type="InterPro" id="IPR011990">
    <property type="entry name" value="TPR-like_helical_dom_sf"/>
</dbReference>
<evidence type="ECO:0000313" key="3">
    <source>
        <dbReference type="EMBL" id="KAI0502011.1"/>
    </source>
</evidence>
<dbReference type="Pfam" id="PF20431">
    <property type="entry name" value="E_motif"/>
    <property type="match status" value="1"/>
</dbReference>
<evidence type="ECO:0000256" key="1">
    <source>
        <dbReference type="ARBA" id="ARBA00022737"/>
    </source>
</evidence>
<reference evidence="3" key="1">
    <citation type="journal article" date="2022" name="Front. Genet.">
        <title>Chromosome-Scale Assembly of the Dendrobium nobile Genome Provides Insights Into the Molecular Mechanism of the Biosynthesis of the Medicinal Active Ingredient of Dendrobium.</title>
        <authorList>
            <person name="Xu Q."/>
            <person name="Niu S.-C."/>
            <person name="Li K.-L."/>
            <person name="Zheng P.-J."/>
            <person name="Zhang X.-J."/>
            <person name="Jia Y."/>
            <person name="Liu Y."/>
            <person name="Niu Y.-X."/>
            <person name="Yu L.-H."/>
            <person name="Chen D.-F."/>
            <person name="Zhang G.-Q."/>
        </authorList>
    </citation>
    <scope>NUCLEOTIDE SEQUENCE</scope>
    <source>
        <tissue evidence="3">Leaf</tissue>
    </source>
</reference>
<proteinExistence type="predicted"/>
<dbReference type="PANTHER" id="PTHR24015:SF1795">
    <property type="entry name" value="PPR CONTAINING PLANT-LIKE PROTEIN"/>
    <property type="match status" value="1"/>
</dbReference>
<dbReference type="GO" id="GO:0003723">
    <property type="term" value="F:RNA binding"/>
    <property type="evidence" value="ECO:0007669"/>
    <property type="project" value="InterPro"/>
</dbReference>
<dbReference type="AlphaFoldDB" id="A0A8T3B103"/>
<keyword evidence="4" id="KW-1185">Reference proteome</keyword>
<dbReference type="Pfam" id="PF01535">
    <property type="entry name" value="PPR"/>
    <property type="match status" value="1"/>
</dbReference>
<dbReference type="InterPro" id="IPR046960">
    <property type="entry name" value="PPR_At4g14850-like_plant"/>
</dbReference>
<dbReference type="PANTHER" id="PTHR24015">
    <property type="entry name" value="OS07G0578800 PROTEIN-RELATED"/>
    <property type="match status" value="1"/>
</dbReference>
<dbReference type="FunFam" id="1.25.40.10:FF:000427">
    <property type="entry name" value="Pentatricopeptide repeat-containing protein chloroplastic"/>
    <property type="match status" value="1"/>
</dbReference>
<evidence type="ECO:0000256" key="2">
    <source>
        <dbReference type="PROSITE-ProRule" id="PRU00708"/>
    </source>
</evidence>
<dbReference type="InterPro" id="IPR002885">
    <property type="entry name" value="PPR_rpt"/>
</dbReference>
<dbReference type="OrthoDB" id="185373at2759"/>
<dbReference type="EMBL" id="JAGYWB010000012">
    <property type="protein sequence ID" value="KAI0502011.1"/>
    <property type="molecule type" value="Genomic_DNA"/>
</dbReference>
<dbReference type="PROSITE" id="PS51375">
    <property type="entry name" value="PPR"/>
    <property type="match status" value="3"/>
</dbReference>
<sequence length="488" mass="52987">MTALTSLISASPDQFDTLNPISPSKIITDGGIKLSETKQLHAALVKTGLAHSRSSQNSLVALYAAASASAADHDSSAMDYALLVFSRSPKPTAFMRNTIVQSLANSNSPASAIRFYCAAHFAAIPPNHHTFPALLKACSRLLALHEGQQMHAHSLKSGLEQTLLVRNALVNLYSTCGYLTDARLLFDEMPERDIVTWNSLIAGYSKHGLSQEALDLFRSLQKAPHPRPDAITAVSALSACANAGALELGEWVHAYAKKHEIDQGITVRTALIDMYARCGAIARAAEIFELTSRRNLVCWTAMITGLAVNGRGPEAVNLFDQMVQFGIRPDGIAFVSVLSACSHAGMVEDGKRLFNDMKTRFGLDPRTEHYGCMVDLLGRAGRLEEALGLIRSSPTGQSEAVLWRTLLGASSARGEVEMAELAMSEIARVEPRHHGDWVLMANVYAKAGRKEEAARVRREMRIKKIGKEPGCSVIEVGGRIYSFTVETE</sequence>
<evidence type="ECO:0008006" key="5">
    <source>
        <dbReference type="Google" id="ProtNLM"/>
    </source>
</evidence>
<feature type="repeat" description="PPR" evidence="2">
    <location>
        <begin position="295"/>
        <end position="329"/>
    </location>
</feature>
<dbReference type="Pfam" id="PF13041">
    <property type="entry name" value="PPR_2"/>
    <property type="match status" value="2"/>
</dbReference>